<name>A0A3N4M8F1_9BACT</name>
<feature type="region of interest" description="Disordered" evidence="1">
    <location>
        <begin position="13"/>
        <end position="69"/>
    </location>
</feature>
<comment type="caution">
    <text evidence="2">The sequence shown here is derived from an EMBL/GenBank/DDBJ whole genome shotgun (WGS) entry which is preliminary data.</text>
</comment>
<reference evidence="3" key="1">
    <citation type="submission" date="2018-11" db="EMBL/GenBank/DDBJ databases">
        <title>Chitinophaga lutea sp.nov., isolate from arsenic contaminated soil.</title>
        <authorList>
            <person name="Zong Y."/>
        </authorList>
    </citation>
    <scope>NUCLEOTIDE SEQUENCE [LARGE SCALE GENOMIC DNA]</scope>
    <source>
        <strain evidence="3">YLT18</strain>
    </source>
</reference>
<dbReference type="Proteomes" id="UP000279089">
    <property type="component" value="Unassembled WGS sequence"/>
</dbReference>
<sequence>MIAFVVAQAGNGFVGESTLPSNQGYSVMVKDTVPENPQDTTKKKKKKKDRDKDTSNLPKPDTFKTSFRP</sequence>
<evidence type="ECO:0000256" key="1">
    <source>
        <dbReference type="SAM" id="MobiDB-lite"/>
    </source>
</evidence>
<accession>A0A3N4M8F1</accession>
<gene>
    <name evidence="2" type="ORF">EG028_18605</name>
</gene>
<evidence type="ECO:0000313" key="2">
    <source>
        <dbReference type="EMBL" id="RPD39658.1"/>
    </source>
</evidence>
<keyword evidence="3" id="KW-1185">Reference proteome</keyword>
<protein>
    <submittedName>
        <fullName evidence="2">Uncharacterized protein</fullName>
    </submittedName>
</protein>
<proteinExistence type="predicted"/>
<dbReference type="EMBL" id="RMBX01000010">
    <property type="protein sequence ID" value="RPD39658.1"/>
    <property type="molecule type" value="Genomic_DNA"/>
</dbReference>
<dbReference type="AlphaFoldDB" id="A0A3N4M8F1"/>
<evidence type="ECO:0000313" key="3">
    <source>
        <dbReference type="Proteomes" id="UP000279089"/>
    </source>
</evidence>
<organism evidence="2 3">
    <name type="scientific">Chitinophaga barathri</name>
    <dbReference type="NCBI Taxonomy" id="1647451"/>
    <lineage>
        <taxon>Bacteria</taxon>
        <taxon>Pseudomonadati</taxon>
        <taxon>Bacteroidota</taxon>
        <taxon>Chitinophagia</taxon>
        <taxon>Chitinophagales</taxon>
        <taxon>Chitinophagaceae</taxon>
        <taxon>Chitinophaga</taxon>
    </lineage>
</organism>